<dbReference type="Pfam" id="PF16874">
    <property type="entry name" value="Glyco_hydro_36C"/>
    <property type="match status" value="1"/>
</dbReference>
<evidence type="ECO:0000256" key="3">
    <source>
        <dbReference type="ARBA" id="ARBA00012755"/>
    </source>
</evidence>
<gene>
    <name evidence="10" type="ORF">DS832_00970</name>
</gene>
<dbReference type="RefSeq" id="WP_118909983.1">
    <property type="nucleotide sequence ID" value="NZ_QOCS01000004.1"/>
</dbReference>
<dbReference type="PANTHER" id="PTHR43053:SF3">
    <property type="entry name" value="ALPHA-GALACTOSIDASE C-RELATED"/>
    <property type="match status" value="1"/>
</dbReference>
<feature type="active site" description="Nucleophile" evidence="7">
    <location>
        <position position="484"/>
    </location>
</feature>
<dbReference type="InterPro" id="IPR013785">
    <property type="entry name" value="Aldolase_TIM"/>
</dbReference>
<feature type="active site" description="Proton donor" evidence="7">
    <location>
        <position position="554"/>
    </location>
</feature>
<evidence type="ECO:0000256" key="4">
    <source>
        <dbReference type="ARBA" id="ARBA00022801"/>
    </source>
</evidence>
<dbReference type="InterPro" id="IPR050985">
    <property type="entry name" value="Alpha-glycosidase_related"/>
</dbReference>
<reference evidence="10 11" key="1">
    <citation type="submission" date="2018-07" db="EMBL/GenBank/DDBJ databases">
        <title>Genome sequences of six Lactobacillus spp. isolated from bumble bee guts.</title>
        <authorList>
            <person name="Motta E.V.S."/>
            <person name="Moran N.A."/>
        </authorList>
    </citation>
    <scope>NUCLEOTIDE SEQUENCE [LARGE SCALE GENOMIC DNA]</scope>
    <source>
        <strain evidence="10 11">LV-8.1</strain>
    </source>
</reference>
<dbReference type="FunFam" id="3.20.20.70:FF:000118">
    <property type="entry name" value="Alpha-galactosidase"/>
    <property type="match status" value="1"/>
</dbReference>
<evidence type="ECO:0000313" key="11">
    <source>
        <dbReference type="Proteomes" id="UP000284822"/>
    </source>
</evidence>
<proteinExistence type="inferred from homology"/>
<accession>A0A3R6ZW69</accession>
<dbReference type="GO" id="GO:0016052">
    <property type="term" value="P:carbohydrate catabolic process"/>
    <property type="evidence" value="ECO:0007669"/>
    <property type="project" value="InterPro"/>
</dbReference>
<dbReference type="Pfam" id="PF02065">
    <property type="entry name" value="Melibiase"/>
    <property type="match status" value="1"/>
</dbReference>
<dbReference type="Gene3D" id="3.20.20.70">
    <property type="entry name" value="Aldolase class I"/>
    <property type="match status" value="1"/>
</dbReference>
<feature type="domain" description="Glycosyl hydrolase family 36 C-terminal" evidence="8">
    <location>
        <begin position="655"/>
        <end position="731"/>
    </location>
</feature>
<dbReference type="InterPro" id="IPR038417">
    <property type="entry name" value="Alpga-gal_N_sf"/>
</dbReference>
<dbReference type="PRINTS" id="PR00743">
    <property type="entry name" value="GLHYDRLASE36"/>
</dbReference>
<dbReference type="PANTHER" id="PTHR43053">
    <property type="entry name" value="GLYCOSIDASE FAMILY 31"/>
    <property type="match status" value="1"/>
</dbReference>
<keyword evidence="4 6" id="KW-0378">Hydrolase</keyword>
<name>A0A3R6ZW69_9LACO</name>
<comment type="similarity">
    <text evidence="2">Belongs to the glycosyl hydrolase 36 family.</text>
</comment>
<evidence type="ECO:0000259" key="9">
    <source>
        <dbReference type="Pfam" id="PF16875"/>
    </source>
</evidence>
<evidence type="ECO:0000256" key="2">
    <source>
        <dbReference type="ARBA" id="ARBA00006202"/>
    </source>
</evidence>
<comment type="caution">
    <text evidence="10">The sequence shown here is derived from an EMBL/GenBank/DDBJ whole genome shotgun (WGS) entry which is preliminary data.</text>
</comment>
<keyword evidence="5 6" id="KW-0326">Glycosidase</keyword>
<dbReference type="PIRSF" id="PIRSF005536">
    <property type="entry name" value="Agal"/>
    <property type="match status" value="1"/>
</dbReference>
<evidence type="ECO:0000256" key="7">
    <source>
        <dbReference type="PIRSR" id="PIRSR005536-1"/>
    </source>
</evidence>
<dbReference type="InterPro" id="IPR013780">
    <property type="entry name" value="Glyco_hydro_b"/>
</dbReference>
<sequence length="736" mass="84103">MKLKNLINFDEQQQVFHLHNGNISYILGIDEGGVLSHLYFGPRIKNYHGQLKNPRKDRGFSDNLPEAQERTFSLDFVLQEYSSQGDGDFRNPAAIIRQANGSYSARFVYKDYKISFGKPQLDGLPSAYVIKKNEAQTLKIILEDQVNQLELILIYTIYQDYDVIARSVELINKSDKSVHIEKIASMQLDLPAGKKRQVISLPGAHANERQLQREDINAGTKIFESRRGTTSHQMNNFIAICDSQTDEFQGNIIGLSFVYSGNHKEEIEKDQYGATRILVGINDEQFDWEVKSQQTFQTPEVLMTYSAQGMNKMSDNLHQLMRERVARGKYKFAPRPILVNNWEATFMDFDENKLKPIVDEAKKLGIEMFVLDDGWFGHRDDDNTSLGDWKVFARKFPQGLKRFVDYIHANGLKFGLWFEPEMISIDSELYQQHPDYMLKVPGSKPSPSRNQYVLDMGRQEVRDNIYNQMTAILDSCQIDYVKWDMNRHLTDIYSPVLPANRQGEVLHRYVLGLYQMLEKITTEYPDILWEGCSGGGGRFDAGFLYYMPQSWTSDNTDAVARIKIQYGTSLAYPISSMTAHVSVSPNQQTGRLTSMKTRGEVAMSGVLGYELDLTKLSSVDKKEVQAQIAFYKKIRSLVQYGKFIRLISPYDNNRCAWMFVSDDKNEAIVFSFKIMSEAQPAFEILKLSGLDADKTYKNLDTGAVIGGDELMNTGFYEPITQADFSSQVYHFKALAG</sequence>
<evidence type="ECO:0000256" key="1">
    <source>
        <dbReference type="ARBA" id="ARBA00001255"/>
    </source>
</evidence>
<dbReference type="InterPro" id="IPR031704">
    <property type="entry name" value="Glyco_hydro_36_N"/>
</dbReference>
<dbReference type="GO" id="GO:0004557">
    <property type="term" value="F:alpha-galactosidase activity"/>
    <property type="evidence" value="ECO:0007669"/>
    <property type="project" value="UniProtKB-UniRule"/>
</dbReference>
<dbReference type="Proteomes" id="UP000284822">
    <property type="component" value="Unassembled WGS sequence"/>
</dbReference>
<dbReference type="InterPro" id="IPR017853">
    <property type="entry name" value="GH"/>
</dbReference>
<dbReference type="Gene3D" id="2.60.40.1180">
    <property type="entry name" value="Golgi alpha-mannosidase II"/>
    <property type="match status" value="1"/>
</dbReference>
<dbReference type="Pfam" id="PF16875">
    <property type="entry name" value="Glyco_hydro_36N"/>
    <property type="match status" value="1"/>
</dbReference>
<evidence type="ECO:0000313" key="10">
    <source>
        <dbReference type="EMBL" id="RHW48469.1"/>
    </source>
</evidence>
<dbReference type="Gene3D" id="2.70.98.60">
    <property type="entry name" value="alpha-galactosidase from lactobacil brevis"/>
    <property type="match status" value="1"/>
</dbReference>
<evidence type="ECO:0000256" key="5">
    <source>
        <dbReference type="ARBA" id="ARBA00023295"/>
    </source>
</evidence>
<dbReference type="CDD" id="cd14791">
    <property type="entry name" value="GH36"/>
    <property type="match status" value="1"/>
</dbReference>
<dbReference type="AlphaFoldDB" id="A0A3R6ZW69"/>
<dbReference type="EMBL" id="QOCS01000004">
    <property type="protein sequence ID" value="RHW48469.1"/>
    <property type="molecule type" value="Genomic_DNA"/>
</dbReference>
<organism evidence="10 11">
    <name type="scientific">Bombilactobacillus bombi</name>
    <dbReference type="NCBI Taxonomy" id="1303590"/>
    <lineage>
        <taxon>Bacteria</taxon>
        <taxon>Bacillati</taxon>
        <taxon>Bacillota</taxon>
        <taxon>Bacilli</taxon>
        <taxon>Lactobacillales</taxon>
        <taxon>Lactobacillaceae</taxon>
        <taxon>Bombilactobacillus</taxon>
    </lineage>
</organism>
<protein>
    <recommendedName>
        <fullName evidence="3 6">Alpha-galactosidase</fullName>
        <ecNumber evidence="3 6">3.2.1.22</ecNumber>
    </recommendedName>
</protein>
<feature type="domain" description="Glycosyl hydrolase family 36 N-terminal" evidence="9">
    <location>
        <begin position="34"/>
        <end position="290"/>
    </location>
</feature>
<dbReference type="EC" id="3.2.1.22" evidence="3 6"/>
<dbReference type="SUPFAM" id="SSF51445">
    <property type="entry name" value="(Trans)glycosidases"/>
    <property type="match status" value="1"/>
</dbReference>
<dbReference type="InterPro" id="IPR000111">
    <property type="entry name" value="Glyco_hydro_27/36_CS"/>
</dbReference>
<evidence type="ECO:0000259" key="8">
    <source>
        <dbReference type="Pfam" id="PF16874"/>
    </source>
</evidence>
<evidence type="ECO:0000256" key="6">
    <source>
        <dbReference type="PIRNR" id="PIRNR005536"/>
    </source>
</evidence>
<comment type="catalytic activity">
    <reaction evidence="1 6">
        <text>Hydrolysis of terminal, non-reducing alpha-D-galactose residues in alpha-D-galactosides, including galactose oligosaccharides, galactomannans and galactolipids.</text>
        <dbReference type="EC" id="3.2.1.22"/>
    </reaction>
</comment>
<dbReference type="InterPro" id="IPR031705">
    <property type="entry name" value="Glyco_hydro_36_C"/>
</dbReference>
<dbReference type="InterPro" id="IPR002252">
    <property type="entry name" value="Glyco_hydro_36"/>
</dbReference>
<dbReference type="PROSITE" id="PS00512">
    <property type="entry name" value="ALPHA_GALACTOSIDASE"/>
    <property type="match status" value="1"/>
</dbReference>